<accession>A0ABU3FA02</accession>
<dbReference type="EMBL" id="JARQAJ010000003">
    <property type="protein sequence ID" value="MDT2759512.1"/>
    <property type="molecule type" value="Genomic_DNA"/>
</dbReference>
<name>A0ABU3FA02_9ENTE</name>
<keyword evidence="3" id="KW-1185">Reference proteome</keyword>
<comment type="caution">
    <text evidence="2">The sequence shown here is derived from an EMBL/GenBank/DDBJ whole genome shotgun (WGS) entry which is preliminary data.</text>
</comment>
<dbReference type="PROSITE" id="PS50943">
    <property type="entry name" value="HTH_CROC1"/>
    <property type="match status" value="1"/>
</dbReference>
<dbReference type="Proteomes" id="UP001181046">
    <property type="component" value="Unassembled WGS sequence"/>
</dbReference>
<protein>
    <submittedName>
        <fullName evidence="2">Helix-turn-helix domain-containing protein</fullName>
    </submittedName>
</protein>
<reference evidence="2" key="1">
    <citation type="submission" date="2023-03" db="EMBL/GenBank/DDBJ databases">
        <authorList>
            <person name="Shen W."/>
            <person name="Cai J."/>
        </authorList>
    </citation>
    <scope>NUCLEOTIDE SEQUENCE</scope>
    <source>
        <strain evidence="2">P66-3</strain>
    </source>
</reference>
<dbReference type="PANTHER" id="PTHR37038">
    <property type="entry name" value="TRANSCRIPTIONAL REGULATOR-RELATED"/>
    <property type="match status" value="1"/>
</dbReference>
<dbReference type="InterPro" id="IPR053163">
    <property type="entry name" value="HTH-type_regulator_Rgg"/>
</dbReference>
<evidence type="ECO:0000259" key="1">
    <source>
        <dbReference type="PROSITE" id="PS50943"/>
    </source>
</evidence>
<dbReference type="CDD" id="cd00093">
    <property type="entry name" value="HTH_XRE"/>
    <property type="match status" value="1"/>
</dbReference>
<dbReference type="SUPFAM" id="SSF47413">
    <property type="entry name" value="lambda repressor-like DNA-binding domains"/>
    <property type="match status" value="1"/>
</dbReference>
<dbReference type="InterPro" id="IPR010982">
    <property type="entry name" value="Lambda_DNA-bd_dom_sf"/>
</dbReference>
<dbReference type="NCBIfam" id="TIGR01716">
    <property type="entry name" value="RGG_Cterm"/>
    <property type="match status" value="1"/>
</dbReference>
<sequence length="280" mass="33510">MEPNIVLRKLRKERNVSQIELSKGVSTRNTLGSYEQKGTSINYYVLRQYLEKLNVSIEEFDYLISPNKENYKKFMSTTLEKLYYNQNYKNCLQLLSDIKNKYDATQDFYFLHLVAQYRLALHKEKVIHLDNEEIDFFIAEIKRYLEKIETWGQFEIAVFINTMHIFDTEYIIQMIANVCKKKSIYSTLYKKYHILEKMHLNTLYLLFERREVQLVPGIINSFWLIIDKDDLKSKVIISFLEGIVENDEPKRRRALQILRTFDMDSHADYLSSLCQKSNLN</sequence>
<dbReference type="RefSeq" id="WP_311815878.1">
    <property type="nucleotide sequence ID" value="NZ_JARQAJ010000003.1"/>
</dbReference>
<dbReference type="PANTHER" id="PTHR37038:SF12">
    <property type="entry name" value="TRANSCRIPTIONAL REGULATOR"/>
    <property type="match status" value="1"/>
</dbReference>
<dbReference type="InterPro" id="IPR010057">
    <property type="entry name" value="Transcription_activator_Rgg_C"/>
</dbReference>
<gene>
    <name evidence="2" type="ORF">P7H27_07010</name>
</gene>
<dbReference type="Pfam" id="PF21259">
    <property type="entry name" value="Rgg_C"/>
    <property type="match status" value="1"/>
</dbReference>
<organism evidence="2 3">
    <name type="scientific">Enterococcus xiangfangensis</name>
    <dbReference type="NCBI Taxonomy" id="1296537"/>
    <lineage>
        <taxon>Bacteria</taxon>
        <taxon>Bacillati</taxon>
        <taxon>Bacillota</taxon>
        <taxon>Bacilli</taxon>
        <taxon>Lactobacillales</taxon>
        <taxon>Enterococcaceae</taxon>
        <taxon>Enterococcus</taxon>
    </lineage>
</organism>
<evidence type="ECO:0000313" key="2">
    <source>
        <dbReference type="EMBL" id="MDT2759512.1"/>
    </source>
</evidence>
<dbReference type="InterPro" id="IPR001387">
    <property type="entry name" value="Cro/C1-type_HTH"/>
</dbReference>
<dbReference type="Gene3D" id="1.25.40.10">
    <property type="entry name" value="Tetratricopeptide repeat domain"/>
    <property type="match status" value="1"/>
</dbReference>
<dbReference type="InterPro" id="IPR011990">
    <property type="entry name" value="TPR-like_helical_dom_sf"/>
</dbReference>
<dbReference type="SMART" id="SM00530">
    <property type="entry name" value="HTH_XRE"/>
    <property type="match status" value="1"/>
</dbReference>
<feature type="domain" description="HTH cro/C1-type" evidence="1">
    <location>
        <begin position="7"/>
        <end position="60"/>
    </location>
</feature>
<dbReference type="Pfam" id="PF01381">
    <property type="entry name" value="HTH_3"/>
    <property type="match status" value="1"/>
</dbReference>
<proteinExistence type="predicted"/>
<evidence type="ECO:0000313" key="3">
    <source>
        <dbReference type="Proteomes" id="UP001181046"/>
    </source>
</evidence>